<dbReference type="VEuPathDB" id="FungiDB:RhiirFUN_013433"/>
<name>A0A2I1HEC2_9GLOM</name>
<dbReference type="EMBL" id="LLXI01002463">
    <property type="protein sequence ID" value="PKY57195.1"/>
    <property type="molecule type" value="Genomic_DNA"/>
</dbReference>
<gene>
    <name evidence="2" type="ORF">RhiirA4_478100</name>
</gene>
<evidence type="ECO:0000313" key="3">
    <source>
        <dbReference type="Proteomes" id="UP000234323"/>
    </source>
</evidence>
<sequence length="210" mass="24171">MEGIQVVDYFTLDHDWSLLSYLLYRQQYNDFSADKCKEHKRYSEKKSASVNEFWDSSALLQKRKITTIVERMALLEEHTTNVMASTFKQDLIVREEFTKQERIVRNKFARRLKETDLSYKSQEKSDDDFMHIRQPNRKKKLSLREAKTTKGMPSSPVVRGEAPGEATAQPDSSSSNSESRGTGIASGINEINMIGHILRATTTNYKVAYC</sequence>
<dbReference type="Proteomes" id="UP000234323">
    <property type="component" value="Unassembled WGS sequence"/>
</dbReference>
<accession>A0A2I1HEC2</accession>
<evidence type="ECO:0000313" key="2">
    <source>
        <dbReference type="EMBL" id="PKY57195.1"/>
    </source>
</evidence>
<comment type="caution">
    <text evidence="2">The sequence shown here is derived from an EMBL/GenBank/DDBJ whole genome shotgun (WGS) entry which is preliminary data.</text>
</comment>
<dbReference type="VEuPathDB" id="FungiDB:FUN_016694"/>
<keyword evidence="3" id="KW-1185">Reference proteome</keyword>
<organism evidence="2 3">
    <name type="scientific">Rhizophagus irregularis</name>
    <dbReference type="NCBI Taxonomy" id="588596"/>
    <lineage>
        <taxon>Eukaryota</taxon>
        <taxon>Fungi</taxon>
        <taxon>Fungi incertae sedis</taxon>
        <taxon>Mucoromycota</taxon>
        <taxon>Glomeromycotina</taxon>
        <taxon>Glomeromycetes</taxon>
        <taxon>Glomerales</taxon>
        <taxon>Glomeraceae</taxon>
        <taxon>Rhizophagus</taxon>
    </lineage>
</organism>
<dbReference type="AlphaFoldDB" id="A0A2I1HEC2"/>
<feature type="region of interest" description="Disordered" evidence="1">
    <location>
        <begin position="123"/>
        <end position="184"/>
    </location>
</feature>
<reference evidence="2 3" key="1">
    <citation type="submission" date="2015-10" db="EMBL/GenBank/DDBJ databases">
        <title>Genome analyses suggest a sexual origin of heterokaryosis in a supposedly ancient asexual fungus.</title>
        <authorList>
            <person name="Ropars J."/>
            <person name="Sedzielewska K."/>
            <person name="Noel J."/>
            <person name="Charron P."/>
            <person name="Farinelli L."/>
            <person name="Marton T."/>
            <person name="Kruger M."/>
            <person name="Pelin A."/>
            <person name="Brachmann A."/>
            <person name="Corradi N."/>
        </authorList>
    </citation>
    <scope>NUCLEOTIDE SEQUENCE [LARGE SCALE GENOMIC DNA]</scope>
    <source>
        <strain evidence="2 3">A4</strain>
    </source>
</reference>
<proteinExistence type="predicted"/>
<protein>
    <submittedName>
        <fullName evidence="2">Uncharacterized protein</fullName>
    </submittedName>
</protein>
<evidence type="ECO:0000256" key="1">
    <source>
        <dbReference type="SAM" id="MobiDB-lite"/>
    </source>
</evidence>